<sequence>MSNSNNLPKLEYEDINSGYGTLNKDISKKFDNRKGILFEKNNILFGKLRPYLKKWYLSNFKGIALGDFWVLKTKGTNVNFVYYLIQSSSYQKVANNTSGTKMPRSDWKSVSQSPFYIPSIPEQSRVGNILKDVDLSITLQQRQLDLYKKLKKGLLQKLFPKNGKRVPEVRFVNFSEDWEEYKLSDLSTVSTGKAFSSSDFNENGKYLVITNKNISNDSKSNSFKTDRIDISDTKTIQKYNLDGKNILVTMDGVNLGKTGLFSNKNAVLAQRVGRIQSNQFEFVYQITSSNRFLSEMRKLSVGNAIKHISLKQISNYINLVPKSVMEQRYIGILLKNIDDTSITQNKKIKELKTLKKYLLQKLFI</sequence>
<keyword evidence="3" id="KW-0238">DNA-binding</keyword>
<dbReference type="RefSeq" id="WP_056967915.1">
    <property type="nucleotide sequence ID" value="NZ_LNUB01000033.1"/>
</dbReference>
<evidence type="ECO:0000259" key="4">
    <source>
        <dbReference type="Pfam" id="PF01420"/>
    </source>
</evidence>
<dbReference type="AlphaFoldDB" id="A0A210PC31"/>
<protein>
    <submittedName>
        <fullName evidence="5">Type I site-specific deoxyribonuclease</fullName>
        <ecNumber evidence="5">3.1.21.3</ecNumber>
    </submittedName>
</protein>
<reference evidence="5 6" key="1">
    <citation type="submission" date="2017-03" db="EMBL/GenBank/DDBJ databases">
        <title>Genome sequence of Lactobacillus kimchii KACC 12383.</title>
        <authorList>
            <person name="Chun J."/>
        </authorList>
    </citation>
    <scope>NUCLEOTIDE SEQUENCE [LARGE SCALE GENOMIC DNA]</scope>
    <source>
        <strain evidence="5 6">KACC 12383</strain>
    </source>
</reference>
<gene>
    <name evidence="5" type="ORF">LKACC12383_00644</name>
</gene>
<dbReference type="EMBL" id="MXAL01000002">
    <property type="protein sequence ID" value="OWF34034.1"/>
    <property type="molecule type" value="Genomic_DNA"/>
</dbReference>
<comment type="similarity">
    <text evidence="1">Belongs to the type-I restriction system S methylase family.</text>
</comment>
<dbReference type="GO" id="GO:0009307">
    <property type="term" value="P:DNA restriction-modification system"/>
    <property type="evidence" value="ECO:0007669"/>
    <property type="project" value="UniProtKB-KW"/>
</dbReference>
<dbReference type="Pfam" id="PF01420">
    <property type="entry name" value="Methylase_S"/>
    <property type="match status" value="2"/>
</dbReference>
<dbReference type="Proteomes" id="UP000196649">
    <property type="component" value="Unassembled WGS sequence"/>
</dbReference>
<dbReference type="InterPro" id="IPR044946">
    <property type="entry name" value="Restrct_endonuc_typeI_TRD_sf"/>
</dbReference>
<feature type="domain" description="Type I restriction modification DNA specificity" evidence="4">
    <location>
        <begin position="176"/>
        <end position="352"/>
    </location>
</feature>
<dbReference type="PANTHER" id="PTHR30408:SF12">
    <property type="entry name" value="TYPE I RESTRICTION ENZYME MJAVIII SPECIFICITY SUBUNIT"/>
    <property type="match status" value="1"/>
</dbReference>
<evidence type="ECO:0000313" key="6">
    <source>
        <dbReference type="Proteomes" id="UP000196649"/>
    </source>
</evidence>
<keyword evidence="5" id="KW-0378">Hydrolase</keyword>
<dbReference type="GO" id="GO:0003677">
    <property type="term" value="F:DNA binding"/>
    <property type="evidence" value="ECO:0007669"/>
    <property type="project" value="UniProtKB-KW"/>
</dbReference>
<dbReference type="InterPro" id="IPR000055">
    <property type="entry name" value="Restrct_endonuc_typeI_TRD"/>
</dbReference>
<dbReference type="InterPro" id="IPR052021">
    <property type="entry name" value="Type-I_RS_S_subunit"/>
</dbReference>
<dbReference type="Gene3D" id="3.90.220.20">
    <property type="entry name" value="DNA methylase specificity domains"/>
    <property type="match status" value="2"/>
</dbReference>
<dbReference type="SUPFAM" id="SSF116734">
    <property type="entry name" value="DNA methylase specificity domain"/>
    <property type="match status" value="2"/>
</dbReference>
<name>A0A210PC31_9LACO</name>
<evidence type="ECO:0000313" key="5">
    <source>
        <dbReference type="EMBL" id="OWF34034.1"/>
    </source>
</evidence>
<dbReference type="GO" id="GO:0009035">
    <property type="term" value="F:type I site-specific deoxyribonuclease activity"/>
    <property type="evidence" value="ECO:0007669"/>
    <property type="project" value="UniProtKB-EC"/>
</dbReference>
<organism evidence="5 6">
    <name type="scientific">Companilactobacillus kimchii</name>
    <dbReference type="NCBI Taxonomy" id="2801452"/>
    <lineage>
        <taxon>Bacteria</taxon>
        <taxon>Bacillati</taxon>
        <taxon>Bacillota</taxon>
        <taxon>Bacilli</taxon>
        <taxon>Lactobacillales</taxon>
        <taxon>Lactobacillaceae</taxon>
        <taxon>Companilactobacillus</taxon>
    </lineage>
</organism>
<dbReference type="EC" id="3.1.21.3" evidence="5"/>
<evidence type="ECO:0000256" key="3">
    <source>
        <dbReference type="ARBA" id="ARBA00023125"/>
    </source>
</evidence>
<feature type="domain" description="Type I restriction modification DNA specificity" evidence="4">
    <location>
        <begin position="25"/>
        <end position="143"/>
    </location>
</feature>
<evidence type="ECO:0000256" key="2">
    <source>
        <dbReference type="ARBA" id="ARBA00022747"/>
    </source>
</evidence>
<proteinExistence type="inferred from homology"/>
<evidence type="ECO:0000256" key="1">
    <source>
        <dbReference type="ARBA" id="ARBA00010923"/>
    </source>
</evidence>
<dbReference type="PANTHER" id="PTHR30408">
    <property type="entry name" value="TYPE-1 RESTRICTION ENZYME ECOKI SPECIFICITY PROTEIN"/>
    <property type="match status" value="1"/>
</dbReference>
<comment type="caution">
    <text evidence="5">The sequence shown here is derived from an EMBL/GenBank/DDBJ whole genome shotgun (WGS) entry which is preliminary data.</text>
</comment>
<accession>A0A210PC31</accession>
<keyword evidence="2" id="KW-0680">Restriction system</keyword>